<proteinExistence type="predicted"/>
<evidence type="ECO:0000259" key="8">
    <source>
        <dbReference type="PROSITE" id="PS51939"/>
    </source>
</evidence>
<dbReference type="EMBL" id="NMUH01000554">
    <property type="protein sequence ID" value="MQL81223.1"/>
    <property type="molecule type" value="Genomic_DNA"/>
</dbReference>
<feature type="region of interest" description="Disordered" evidence="6">
    <location>
        <begin position="193"/>
        <end position="291"/>
    </location>
</feature>
<evidence type="ECO:0000313" key="9">
    <source>
        <dbReference type="EMBL" id="MQL81223.1"/>
    </source>
</evidence>
<dbReference type="GO" id="GO:1990904">
    <property type="term" value="C:ribonucleoprotein complex"/>
    <property type="evidence" value="ECO:0007669"/>
    <property type="project" value="UniProtKB-UniRule"/>
</dbReference>
<dbReference type="Pfam" id="PF08777">
    <property type="entry name" value="RRM_3"/>
    <property type="match status" value="1"/>
</dbReference>
<feature type="region of interest" description="Disordered" evidence="6">
    <location>
        <begin position="147"/>
        <end position="178"/>
    </location>
</feature>
<dbReference type="Pfam" id="PF05383">
    <property type="entry name" value="La"/>
    <property type="match status" value="1"/>
</dbReference>
<reference evidence="9" key="1">
    <citation type="submission" date="2017-07" db="EMBL/GenBank/DDBJ databases">
        <title>Taro Niue Genome Assembly and Annotation.</title>
        <authorList>
            <person name="Atibalentja N."/>
            <person name="Keating K."/>
            <person name="Fields C.J."/>
        </authorList>
    </citation>
    <scope>NUCLEOTIDE SEQUENCE</scope>
    <source>
        <strain evidence="9">Niue_2</strain>
        <tissue evidence="9">Leaf</tissue>
    </source>
</reference>
<dbReference type="InterPro" id="IPR036388">
    <property type="entry name" value="WH-like_DNA-bd_sf"/>
</dbReference>
<dbReference type="Proteomes" id="UP000652761">
    <property type="component" value="Unassembled WGS sequence"/>
</dbReference>
<dbReference type="Gene3D" id="3.30.70.330">
    <property type="match status" value="1"/>
</dbReference>
<dbReference type="GO" id="GO:0006396">
    <property type="term" value="P:RNA processing"/>
    <property type="evidence" value="ECO:0007669"/>
    <property type="project" value="InterPro"/>
</dbReference>
<dbReference type="PROSITE" id="PS50961">
    <property type="entry name" value="HTH_LA"/>
    <property type="match status" value="1"/>
</dbReference>
<gene>
    <name evidence="9" type="ORF">Taro_013676</name>
</gene>
<dbReference type="InterPro" id="IPR036390">
    <property type="entry name" value="WH_DNA-bd_sf"/>
</dbReference>
<comment type="function">
    <text evidence="4">Binds to the 3' poly(U) terminus of nascent RNA polymerase III transcripts, protecting them from exonuclease digestion and facilitating their folding and maturation.</text>
</comment>
<dbReference type="InterPro" id="IPR045180">
    <property type="entry name" value="La_dom_prot"/>
</dbReference>
<dbReference type="AlphaFoldDB" id="A0A843UJH2"/>
<evidence type="ECO:0000313" key="10">
    <source>
        <dbReference type="Proteomes" id="UP000652761"/>
    </source>
</evidence>
<keyword evidence="10" id="KW-1185">Reference proteome</keyword>
<dbReference type="OrthoDB" id="439993at2759"/>
<dbReference type="SUPFAM" id="SSF54928">
    <property type="entry name" value="RNA-binding domain, RBD"/>
    <property type="match status" value="1"/>
</dbReference>
<dbReference type="InterPro" id="IPR012677">
    <property type="entry name" value="Nucleotide-bd_a/b_plait_sf"/>
</dbReference>
<keyword evidence="2 5" id="KW-0694">RNA-binding</keyword>
<comment type="caution">
    <text evidence="9">The sequence shown here is derived from an EMBL/GenBank/DDBJ whole genome shotgun (WGS) entry which is preliminary data.</text>
</comment>
<comment type="subcellular location">
    <subcellularLocation>
        <location evidence="1">Nucleus</location>
    </subcellularLocation>
</comment>
<dbReference type="FunFam" id="1.10.10.10:FF:000795">
    <property type="entry name" value="La protein 2"/>
    <property type="match status" value="1"/>
</dbReference>
<evidence type="ECO:0008006" key="11">
    <source>
        <dbReference type="Google" id="ProtNLM"/>
    </source>
</evidence>
<dbReference type="SUPFAM" id="SSF46785">
    <property type="entry name" value="Winged helix' DNA-binding domain"/>
    <property type="match status" value="1"/>
</dbReference>
<dbReference type="Gene3D" id="1.10.10.10">
    <property type="entry name" value="Winged helix-like DNA-binding domain superfamily/Winged helix DNA-binding domain"/>
    <property type="match status" value="1"/>
</dbReference>
<evidence type="ECO:0000256" key="1">
    <source>
        <dbReference type="ARBA" id="ARBA00004123"/>
    </source>
</evidence>
<dbReference type="PROSITE" id="PS51939">
    <property type="entry name" value="XRRM"/>
    <property type="match status" value="1"/>
</dbReference>
<dbReference type="SMART" id="SM00715">
    <property type="entry name" value="LA"/>
    <property type="match status" value="1"/>
</dbReference>
<evidence type="ECO:0000256" key="5">
    <source>
        <dbReference type="PROSITE-ProRule" id="PRU00332"/>
    </source>
</evidence>
<dbReference type="GO" id="GO:0003729">
    <property type="term" value="F:mRNA binding"/>
    <property type="evidence" value="ECO:0007669"/>
    <property type="project" value="TreeGrafter"/>
</dbReference>
<name>A0A843UJH2_COLES</name>
<organism evidence="9 10">
    <name type="scientific">Colocasia esculenta</name>
    <name type="common">Wild taro</name>
    <name type="synonym">Arum esculentum</name>
    <dbReference type="NCBI Taxonomy" id="4460"/>
    <lineage>
        <taxon>Eukaryota</taxon>
        <taxon>Viridiplantae</taxon>
        <taxon>Streptophyta</taxon>
        <taxon>Embryophyta</taxon>
        <taxon>Tracheophyta</taxon>
        <taxon>Spermatophyta</taxon>
        <taxon>Magnoliopsida</taxon>
        <taxon>Liliopsida</taxon>
        <taxon>Araceae</taxon>
        <taxon>Aroideae</taxon>
        <taxon>Colocasieae</taxon>
        <taxon>Colocasia</taxon>
    </lineage>
</organism>
<feature type="domain" description="HTH La-type RNA-binding" evidence="7">
    <location>
        <begin position="4"/>
        <end position="107"/>
    </location>
</feature>
<dbReference type="PANTHER" id="PTHR22792:SF140">
    <property type="entry name" value="ACHILLES, ISOFORM A"/>
    <property type="match status" value="1"/>
</dbReference>
<dbReference type="InterPro" id="IPR006630">
    <property type="entry name" value="La_HTH"/>
</dbReference>
<sequence>MSTSALDEEQAKKVLRQVEFYFSDSNLPRDTFLKNSVSESEDGLVNLALICSFTRMRSHLGLGTVKPEEVPEETVLSVAEVLRKSSVLKVSEDGGRKVNSVRLPRHVADKRLFCGTALIEFSEEEDALKVLKENIVFNGAELQIGPKKDFEKERETTRPQYENSRSDRTDGQEGGGYPKGLIIAFKLKRISAKGPTEQSVPDMKTDNGEVSDSAVTTKGESEQETSEAVDENKEKSLEDVQADTKGASENLSGSSEKNDAEDTIQEGDEKSTKEPATVGGQNSSSANDKDVVTREDLKEVFRRFGNVKYVDFRIGEESGYIRFEEPDAAVKARAMAVLVDEGGLIVKNFVATLEALTGTHVRLKRTTGPCFVVAGISTENSRGATEEGVETTEVAGISTANAADRENRMEGGQTKLPKSLLNPSQALLFAGISRCCTLQFWS</sequence>
<dbReference type="InterPro" id="IPR035979">
    <property type="entry name" value="RBD_domain_sf"/>
</dbReference>
<evidence type="ECO:0000256" key="4">
    <source>
        <dbReference type="ARBA" id="ARBA00057261"/>
    </source>
</evidence>
<dbReference type="PANTHER" id="PTHR22792">
    <property type="entry name" value="LUPUS LA PROTEIN-RELATED"/>
    <property type="match status" value="1"/>
</dbReference>
<feature type="domain" description="XRRM" evidence="8">
    <location>
        <begin position="276"/>
        <end position="414"/>
    </location>
</feature>
<feature type="compositionally biased region" description="Polar residues" evidence="6">
    <location>
        <begin position="208"/>
        <end position="218"/>
    </location>
</feature>
<dbReference type="PRINTS" id="PR00302">
    <property type="entry name" value="LUPUSLA"/>
</dbReference>
<dbReference type="CDD" id="cd08030">
    <property type="entry name" value="LA_like_plant"/>
    <property type="match status" value="1"/>
</dbReference>
<dbReference type="InterPro" id="IPR000504">
    <property type="entry name" value="RRM_dom"/>
</dbReference>
<evidence type="ECO:0000256" key="2">
    <source>
        <dbReference type="ARBA" id="ARBA00022884"/>
    </source>
</evidence>
<keyword evidence="3" id="KW-0539">Nucleus</keyword>
<evidence type="ECO:0000256" key="6">
    <source>
        <dbReference type="SAM" id="MobiDB-lite"/>
    </source>
</evidence>
<feature type="compositionally biased region" description="Basic and acidic residues" evidence="6">
    <location>
        <begin position="147"/>
        <end position="157"/>
    </location>
</feature>
<dbReference type="InterPro" id="IPR002344">
    <property type="entry name" value="Lupus_La"/>
</dbReference>
<accession>A0A843UJH2</accession>
<evidence type="ECO:0000259" key="7">
    <source>
        <dbReference type="PROSITE" id="PS50961"/>
    </source>
</evidence>
<dbReference type="GO" id="GO:0005634">
    <property type="term" value="C:nucleus"/>
    <property type="evidence" value="ECO:0007669"/>
    <property type="project" value="UniProtKB-SubCell"/>
</dbReference>
<dbReference type="SMART" id="SM00360">
    <property type="entry name" value="RRM"/>
    <property type="match status" value="1"/>
</dbReference>
<protein>
    <recommendedName>
        <fullName evidence="11">La protein 1</fullName>
    </recommendedName>
</protein>
<dbReference type="InterPro" id="IPR014886">
    <property type="entry name" value="La_xRRM"/>
</dbReference>
<evidence type="ECO:0000256" key="3">
    <source>
        <dbReference type="ARBA" id="ARBA00023242"/>
    </source>
</evidence>